<dbReference type="Proteomes" id="UP000250235">
    <property type="component" value="Unassembled WGS sequence"/>
</dbReference>
<sequence length="144" mass="16832">MERILERYERYSFAERQLAPTEPQSPANWSLEYSKLKARIELLERNHRYNHIKPMILKPDGTVGFNWFDRKQIKEKGKEMVHPMQWEREYGPNAPPPPPFLMAPPLPCLNIGGVFEGEATEERRNELDLTLDSLYSCHLGCFAS</sequence>
<organism evidence="1 2">
    <name type="scientific">Dorcoceras hygrometricum</name>
    <dbReference type="NCBI Taxonomy" id="472368"/>
    <lineage>
        <taxon>Eukaryota</taxon>
        <taxon>Viridiplantae</taxon>
        <taxon>Streptophyta</taxon>
        <taxon>Embryophyta</taxon>
        <taxon>Tracheophyta</taxon>
        <taxon>Spermatophyta</taxon>
        <taxon>Magnoliopsida</taxon>
        <taxon>eudicotyledons</taxon>
        <taxon>Gunneridae</taxon>
        <taxon>Pentapetalae</taxon>
        <taxon>asterids</taxon>
        <taxon>lamiids</taxon>
        <taxon>Lamiales</taxon>
        <taxon>Gesneriaceae</taxon>
        <taxon>Didymocarpoideae</taxon>
        <taxon>Trichosporeae</taxon>
        <taxon>Loxocarpinae</taxon>
        <taxon>Dorcoceras</taxon>
    </lineage>
</organism>
<protein>
    <submittedName>
        <fullName evidence="1">Mads box protein</fullName>
    </submittedName>
</protein>
<evidence type="ECO:0000313" key="2">
    <source>
        <dbReference type="Proteomes" id="UP000250235"/>
    </source>
</evidence>
<keyword evidence="2" id="KW-1185">Reference proteome</keyword>
<name>A0A2Z7BTW6_9LAMI</name>
<evidence type="ECO:0000313" key="1">
    <source>
        <dbReference type="EMBL" id="KZV38001.1"/>
    </source>
</evidence>
<accession>A0A2Z7BTW6</accession>
<gene>
    <name evidence="1" type="ORF">F511_23456</name>
</gene>
<proteinExistence type="predicted"/>
<dbReference type="AlphaFoldDB" id="A0A2Z7BTW6"/>
<reference evidence="1 2" key="1">
    <citation type="journal article" date="2015" name="Proc. Natl. Acad. Sci. U.S.A.">
        <title>The resurrection genome of Boea hygrometrica: A blueprint for survival of dehydration.</title>
        <authorList>
            <person name="Xiao L."/>
            <person name="Yang G."/>
            <person name="Zhang L."/>
            <person name="Yang X."/>
            <person name="Zhao S."/>
            <person name="Ji Z."/>
            <person name="Zhou Q."/>
            <person name="Hu M."/>
            <person name="Wang Y."/>
            <person name="Chen M."/>
            <person name="Xu Y."/>
            <person name="Jin H."/>
            <person name="Xiao X."/>
            <person name="Hu G."/>
            <person name="Bao F."/>
            <person name="Hu Y."/>
            <person name="Wan P."/>
            <person name="Li L."/>
            <person name="Deng X."/>
            <person name="Kuang T."/>
            <person name="Xiang C."/>
            <person name="Zhu J.K."/>
            <person name="Oliver M.J."/>
            <person name="He Y."/>
        </authorList>
    </citation>
    <scope>NUCLEOTIDE SEQUENCE [LARGE SCALE GENOMIC DNA]</scope>
    <source>
        <strain evidence="2">cv. XS01</strain>
    </source>
</reference>
<dbReference type="EMBL" id="KV002461">
    <property type="protein sequence ID" value="KZV38001.1"/>
    <property type="molecule type" value="Genomic_DNA"/>
</dbReference>
<dbReference type="OrthoDB" id="1898716at2759"/>